<dbReference type="Gene3D" id="3.30.70.1450">
    <property type="entry name" value="Regulator of K+ conductance, C-terminal domain"/>
    <property type="match status" value="1"/>
</dbReference>
<dbReference type="SUPFAM" id="SSF116726">
    <property type="entry name" value="TrkA C-terminal domain-like"/>
    <property type="match status" value="1"/>
</dbReference>
<evidence type="ECO:0000256" key="1">
    <source>
        <dbReference type="SAM" id="Phobius"/>
    </source>
</evidence>
<feature type="domain" description="RCK C-terminal" evidence="3">
    <location>
        <begin position="456"/>
        <end position="538"/>
    </location>
</feature>
<dbReference type="Proteomes" id="UP000317043">
    <property type="component" value="Unassembled WGS sequence"/>
</dbReference>
<keyword evidence="1" id="KW-1133">Transmembrane helix</keyword>
<evidence type="ECO:0000313" key="5">
    <source>
        <dbReference type="Proteomes" id="UP000317043"/>
    </source>
</evidence>
<dbReference type="AlphaFoldDB" id="A0A543AX14"/>
<organism evidence="4 5">
    <name type="scientific">Stackebrandtia endophytica</name>
    <dbReference type="NCBI Taxonomy" id="1496996"/>
    <lineage>
        <taxon>Bacteria</taxon>
        <taxon>Bacillati</taxon>
        <taxon>Actinomycetota</taxon>
        <taxon>Actinomycetes</taxon>
        <taxon>Glycomycetales</taxon>
        <taxon>Glycomycetaceae</taxon>
        <taxon>Stackebrandtia</taxon>
    </lineage>
</organism>
<protein>
    <submittedName>
        <fullName evidence="4">Trk K+ transport system NAD-binding subunit</fullName>
    </submittedName>
</protein>
<dbReference type="EMBL" id="VFOW01000001">
    <property type="protein sequence ID" value="TQL77090.1"/>
    <property type="molecule type" value="Genomic_DNA"/>
</dbReference>
<dbReference type="InterPro" id="IPR006037">
    <property type="entry name" value="RCK_C"/>
</dbReference>
<dbReference type="InParanoid" id="A0A543AX14"/>
<evidence type="ECO:0000259" key="2">
    <source>
        <dbReference type="PROSITE" id="PS51201"/>
    </source>
</evidence>
<dbReference type="InterPro" id="IPR036291">
    <property type="entry name" value="NAD(P)-bd_dom_sf"/>
</dbReference>
<dbReference type="Pfam" id="PF02254">
    <property type="entry name" value="TrkA_N"/>
    <property type="match status" value="2"/>
</dbReference>
<dbReference type="GO" id="GO:0006813">
    <property type="term" value="P:potassium ion transport"/>
    <property type="evidence" value="ECO:0007669"/>
    <property type="project" value="InterPro"/>
</dbReference>
<dbReference type="SUPFAM" id="SSF51735">
    <property type="entry name" value="NAD(P)-binding Rossmann-fold domains"/>
    <property type="match status" value="2"/>
</dbReference>
<dbReference type="GO" id="GO:0008324">
    <property type="term" value="F:monoatomic cation transmembrane transporter activity"/>
    <property type="evidence" value="ECO:0007669"/>
    <property type="project" value="InterPro"/>
</dbReference>
<dbReference type="PANTHER" id="PTHR43833:SF11">
    <property type="entry name" value="VOLTAGE-GATED POTASSIUM CHANNEL KCH"/>
    <property type="match status" value="1"/>
</dbReference>
<reference evidence="4 5" key="1">
    <citation type="submission" date="2019-06" db="EMBL/GenBank/DDBJ databases">
        <title>Sequencing the genomes of 1000 actinobacteria strains.</title>
        <authorList>
            <person name="Klenk H.-P."/>
        </authorList>
    </citation>
    <scope>NUCLEOTIDE SEQUENCE [LARGE SCALE GENOMIC DNA]</scope>
    <source>
        <strain evidence="4 5">DSM 45928</strain>
    </source>
</reference>
<name>A0A543AX14_9ACTN</name>
<dbReference type="Gene3D" id="3.40.50.720">
    <property type="entry name" value="NAD(P)-binding Rossmann-like Domain"/>
    <property type="match status" value="2"/>
</dbReference>
<feature type="transmembrane region" description="Helical" evidence="1">
    <location>
        <begin position="247"/>
        <end position="264"/>
    </location>
</feature>
<keyword evidence="5" id="KW-1185">Reference proteome</keyword>
<dbReference type="InterPro" id="IPR036721">
    <property type="entry name" value="RCK_C_sf"/>
</dbReference>
<proteinExistence type="predicted"/>
<dbReference type="Pfam" id="PF02080">
    <property type="entry name" value="TrkA_C"/>
    <property type="match status" value="1"/>
</dbReference>
<feature type="transmembrane region" description="Helical" evidence="1">
    <location>
        <begin position="216"/>
        <end position="235"/>
    </location>
</feature>
<evidence type="ECO:0000259" key="3">
    <source>
        <dbReference type="PROSITE" id="PS51202"/>
    </source>
</evidence>
<gene>
    <name evidence="4" type="ORF">FB566_2639</name>
</gene>
<evidence type="ECO:0000313" key="4">
    <source>
        <dbReference type="EMBL" id="TQL77090.1"/>
    </source>
</evidence>
<dbReference type="PROSITE" id="PS51201">
    <property type="entry name" value="RCK_N"/>
    <property type="match status" value="1"/>
</dbReference>
<keyword evidence="1" id="KW-0472">Membrane</keyword>
<dbReference type="InterPro" id="IPR003148">
    <property type="entry name" value="RCK_N"/>
</dbReference>
<comment type="caution">
    <text evidence="4">The sequence shown here is derived from an EMBL/GenBank/DDBJ whole genome shotgun (WGS) entry which is preliminary data.</text>
</comment>
<dbReference type="InterPro" id="IPR050721">
    <property type="entry name" value="Trk_Ktr_HKT_K-transport"/>
</dbReference>
<keyword evidence="1" id="KW-0812">Transmembrane</keyword>
<dbReference type="PANTHER" id="PTHR43833">
    <property type="entry name" value="POTASSIUM CHANNEL PROTEIN 2-RELATED-RELATED"/>
    <property type="match status" value="1"/>
</dbReference>
<feature type="transmembrane region" description="Helical" evidence="1">
    <location>
        <begin position="276"/>
        <end position="297"/>
    </location>
</feature>
<sequence>MAFRLVEELVYRHRENVTVVLPSRRQNHGPQISRVPMVRVVENDQLDEDAFSAARIGTAKALALMVQDDVGNIHAAMRAQEITDIRIVVRVYNSGLGNRIEGLLGDCILLSDASMASPSFVAAALGEVEPRYLPVADRTLYVTTAAQAGRIPGPSWTITAADAPGLLLPGPDHPPDLVITAAFRKPRMFAAASRHRVRRLVTRAWDEIREILDRKLRFITLALLFIILVGTFLIWEFHNARGDMDDVSLLTAGYIALLAAAGGIDPDLTAPAAEKFAHTLVSFAGVLLVPVFTASIVENMVGRRMALEAGRLRGPISDHVIVVGLGNVGIQVATQLHAMGVPVVAVERDERSRGVDAARNQGISVVLGDASHSETLENAQVRTCRSLVAVTSNDIVNLEAALHARRTRGDLRTVLRLFDPDLAARVHRTFGIGTTLSVAAVAAAEFAAAMTERNVKGTIPIGRHLLLIGELAIEPGSALEGAPVSEIDTDEHIRVLAISGPGETTWTPDPARPLEAGDTVLVLATRRGLSSAVERSVAPDTQEGL</sequence>
<feature type="domain" description="RCK N-terminal" evidence="2">
    <location>
        <begin position="317"/>
        <end position="438"/>
    </location>
</feature>
<accession>A0A543AX14</accession>
<dbReference type="PROSITE" id="PS51202">
    <property type="entry name" value="RCK_C"/>
    <property type="match status" value="1"/>
</dbReference>